<organism evidence="2 3">
    <name type="scientific">Caligus rogercresseyi</name>
    <name type="common">Sea louse</name>
    <dbReference type="NCBI Taxonomy" id="217165"/>
    <lineage>
        <taxon>Eukaryota</taxon>
        <taxon>Metazoa</taxon>
        <taxon>Ecdysozoa</taxon>
        <taxon>Arthropoda</taxon>
        <taxon>Crustacea</taxon>
        <taxon>Multicrustacea</taxon>
        <taxon>Hexanauplia</taxon>
        <taxon>Copepoda</taxon>
        <taxon>Siphonostomatoida</taxon>
        <taxon>Caligidae</taxon>
        <taxon>Caligus</taxon>
    </lineage>
</organism>
<dbReference type="AlphaFoldDB" id="A0A7T8KIB9"/>
<proteinExistence type="predicted"/>
<evidence type="ECO:0000313" key="2">
    <source>
        <dbReference type="EMBL" id="QQP56442.1"/>
    </source>
</evidence>
<evidence type="ECO:0000256" key="1">
    <source>
        <dbReference type="SAM" id="MobiDB-lite"/>
    </source>
</evidence>
<gene>
    <name evidence="2" type="ORF">FKW44_001112</name>
</gene>
<name>A0A7T8KIB9_CALRO</name>
<keyword evidence="3" id="KW-1185">Reference proteome</keyword>
<dbReference type="Proteomes" id="UP000595437">
    <property type="component" value="Chromosome 1"/>
</dbReference>
<dbReference type="EMBL" id="CP045890">
    <property type="protein sequence ID" value="QQP56442.1"/>
    <property type="molecule type" value="Genomic_DNA"/>
</dbReference>
<accession>A0A7T8KIB9</accession>
<protein>
    <submittedName>
        <fullName evidence="2">Uncharacterized protein</fullName>
    </submittedName>
</protein>
<reference evidence="3" key="1">
    <citation type="submission" date="2021-01" db="EMBL/GenBank/DDBJ databases">
        <title>Caligus Genome Assembly.</title>
        <authorList>
            <person name="Gallardo-Escarate C."/>
        </authorList>
    </citation>
    <scope>NUCLEOTIDE SEQUENCE [LARGE SCALE GENOMIC DNA]</scope>
</reference>
<feature type="region of interest" description="Disordered" evidence="1">
    <location>
        <begin position="1"/>
        <end position="49"/>
    </location>
</feature>
<evidence type="ECO:0000313" key="3">
    <source>
        <dbReference type="Proteomes" id="UP000595437"/>
    </source>
</evidence>
<sequence>MAPPRKKARVNGSEKTPYRRYSPNDSSEEGGSEAVLLNVDKNGSKWKRN</sequence>